<protein>
    <submittedName>
        <fullName evidence="2">Glycerophosphoryl diester phosphodiesterase</fullName>
        <ecNumber evidence="2">3.1.4.46</ecNumber>
    </submittedName>
</protein>
<name>A0A3B0RRX9_9ZZZZ</name>
<gene>
    <name evidence="2" type="ORF">MNBD_ALPHA01-1069</name>
</gene>
<sequence>MRFSFDVSLKLFSGTIFAAVMTSSALAGDMTVDYIGQQVIPHDYLFQDTTVGGLSSLDYNAETGRFLAICDDRSKINRARFYDLKLDYDSTGFQGWQLVDVKYIKRPDGSLFPKPVFFGKAYVDPEALRLSPDGQTAFWASEGHAKEGVNPLIREMTLEGDYLRDFTIPAKYMVAEDKGVRDNLAFEAMTVTADQKSIMVSTEGPLIQDGEEADVDHGADVRLLQLDIKTGQPIHEYAYSVEPVHKETLPFGNFSVNGVVEILALSESRYIVVERSFSTGAGLSVKLYLADVSHATDVLSLPALKGAEYQAATKELLLDLEGLGIAIDNIEGISFGKTLKDGRRSLILISDNNFRSAQVTQILVFALSGLK</sequence>
<organism evidence="2">
    <name type="scientific">hydrothermal vent metagenome</name>
    <dbReference type="NCBI Taxonomy" id="652676"/>
    <lineage>
        <taxon>unclassified sequences</taxon>
        <taxon>metagenomes</taxon>
        <taxon>ecological metagenomes</taxon>
    </lineage>
</organism>
<dbReference type="GO" id="GO:0008889">
    <property type="term" value="F:glycerophosphodiester phosphodiesterase activity"/>
    <property type="evidence" value="ECO:0007669"/>
    <property type="project" value="UniProtKB-EC"/>
</dbReference>
<dbReference type="PANTHER" id="PTHR37957:SF1">
    <property type="entry name" value="PHYTASE-LIKE DOMAIN-CONTAINING PROTEIN"/>
    <property type="match status" value="1"/>
</dbReference>
<accession>A0A3B0RRX9</accession>
<dbReference type="SUPFAM" id="SSF50956">
    <property type="entry name" value="Thermostable phytase (3-phytase)"/>
    <property type="match status" value="1"/>
</dbReference>
<dbReference type="Pfam" id="PF13449">
    <property type="entry name" value="Phytase-like"/>
    <property type="match status" value="1"/>
</dbReference>
<feature type="domain" description="Phytase-like" evidence="1">
    <location>
        <begin position="49"/>
        <end position="354"/>
    </location>
</feature>
<dbReference type="InterPro" id="IPR027372">
    <property type="entry name" value="Phytase-like_dom"/>
</dbReference>
<reference evidence="2" key="1">
    <citation type="submission" date="2018-06" db="EMBL/GenBank/DDBJ databases">
        <authorList>
            <person name="Zhirakovskaya E."/>
        </authorList>
    </citation>
    <scope>NUCLEOTIDE SEQUENCE</scope>
</reference>
<evidence type="ECO:0000259" key="1">
    <source>
        <dbReference type="Pfam" id="PF13449"/>
    </source>
</evidence>
<evidence type="ECO:0000313" key="2">
    <source>
        <dbReference type="EMBL" id="VAV94639.1"/>
    </source>
</evidence>
<proteinExistence type="predicted"/>
<dbReference type="EC" id="3.1.4.46" evidence="2"/>
<keyword evidence="2" id="KW-0378">Hydrolase</keyword>
<dbReference type="EMBL" id="UOEJ01000062">
    <property type="protein sequence ID" value="VAV94639.1"/>
    <property type="molecule type" value="Genomic_DNA"/>
</dbReference>
<dbReference type="AlphaFoldDB" id="A0A3B0RRX9"/>
<dbReference type="PANTHER" id="PTHR37957">
    <property type="entry name" value="BLR7070 PROTEIN"/>
    <property type="match status" value="1"/>
</dbReference>